<evidence type="ECO:0000313" key="3">
    <source>
        <dbReference type="Proteomes" id="UP000076798"/>
    </source>
</evidence>
<dbReference type="SUPFAM" id="SSF52047">
    <property type="entry name" value="RNI-like"/>
    <property type="match status" value="1"/>
</dbReference>
<dbReference type="EMBL" id="KV428026">
    <property type="protein sequence ID" value="KZT40933.1"/>
    <property type="molecule type" value="Genomic_DNA"/>
</dbReference>
<evidence type="ECO:0000313" key="2">
    <source>
        <dbReference type="EMBL" id="KZT40933.1"/>
    </source>
</evidence>
<gene>
    <name evidence="2" type="ORF">SISSUDRAFT_1126827</name>
</gene>
<accession>A0A166FRL8</accession>
<organism evidence="2 3">
    <name type="scientific">Sistotremastrum suecicum HHB10207 ss-3</name>
    <dbReference type="NCBI Taxonomy" id="1314776"/>
    <lineage>
        <taxon>Eukaryota</taxon>
        <taxon>Fungi</taxon>
        <taxon>Dikarya</taxon>
        <taxon>Basidiomycota</taxon>
        <taxon>Agaricomycotina</taxon>
        <taxon>Agaricomycetes</taxon>
        <taxon>Sistotremastrales</taxon>
        <taxon>Sistotremastraceae</taxon>
        <taxon>Sistotremastrum</taxon>
    </lineage>
</organism>
<name>A0A166FRL8_9AGAM</name>
<dbReference type="InterPro" id="IPR032675">
    <property type="entry name" value="LRR_dom_sf"/>
</dbReference>
<proteinExistence type="predicted"/>
<dbReference type="Proteomes" id="UP000076798">
    <property type="component" value="Unassembled WGS sequence"/>
</dbReference>
<evidence type="ECO:0008006" key="4">
    <source>
        <dbReference type="Google" id="ProtNLM"/>
    </source>
</evidence>
<dbReference type="STRING" id="1314776.A0A166FRL8"/>
<feature type="coiled-coil region" evidence="1">
    <location>
        <begin position="537"/>
        <end position="571"/>
    </location>
</feature>
<dbReference type="Gene3D" id="3.80.10.10">
    <property type="entry name" value="Ribonuclease Inhibitor"/>
    <property type="match status" value="1"/>
</dbReference>
<protein>
    <recommendedName>
        <fullName evidence="4">F-box domain-containing protein</fullName>
    </recommendedName>
</protein>
<keyword evidence="1" id="KW-0175">Coiled coil</keyword>
<evidence type="ECO:0000256" key="1">
    <source>
        <dbReference type="SAM" id="Coils"/>
    </source>
</evidence>
<dbReference type="AlphaFoldDB" id="A0A166FRL8"/>
<keyword evidence="3" id="KW-1185">Reference proteome</keyword>
<reference evidence="2 3" key="1">
    <citation type="journal article" date="2016" name="Mol. Biol. Evol.">
        <title>Comparative Genomics of Early-Diverging Mushroom-Forming Fungi Provides Insights into the Origins of Lignocellulose Decay Capabilities.</title>
        <authorList>
            <person name="Nagy L.G."/>
            <person name="Riley R."/>
            <person name="Tritt A."/>
            <person name="Adam C."/>
            <person name="Daum C."/>
            <person name="Floudas D."/>
            <person name="Sun H."/>
            <person name="Yadav J.S."/>
            <person name="Pangilinan J."/>
            <person name="Larsson K.H."/>
            <person name="Matsuura K."/>
            <person name="Barry K."/>
            <person name="Labutti K."/>
            <person name="Kuo R."/>
            <person name="Ohm R.A."/>
            <person name="Bhattacharya S.S."/>
            <person name="Shirouzu T."/>
            <person name="Yoshinaga Y."/>
            <person name="Martin F.M."/>
            <person name="Grigoriev I.V."/>
            <person name="Hibbett D.S."/>
        </authorList>
    </citation>
    <scope>NUCLEOTIDE SEQUENCE [LARGE SCALE GENOMIC DNA]</scope>
    <source>
        <strain evidence="2 3">HHB10207 ss-3</strain>
    </source>
</reference>
<dbReference type="OrthoDB" id="2447803at2759"/>
<sequence length="577" mass="65070">MERLESYPELMSMTLDCLQDAQLATCARVSKLFFDRAIERLYRHVRRLDVLFEILSPLVGKTKEFARAPSPIAWKRFMIYAAKVKSIAHVQAEASLSDSFYLELTTSLPGRVIFPNLQSLHWHSRIYRRNRPDIRNSTIFMHKNLSLLEIGDLSGDHSAFLQNLAIVCPNLRHLSLRSTGIITAHEDDVVKLIEGLNSLTVILLPQGWITTKILSALSQRPLLTKIDFAPPEADQTEVSIITPSFDFAEYAFPSLEHLSLESSTAKFIECMQSPFAPINLTSLNLTSYELEKPEEIQNFLGAVPEILPSLAHLTLCSTSTSVAHPVEEVADITFECLRPIIDTANLTSFVFAHDCAIRMDEADMAFLAMNWPALRELELSVRARWALDECYLTMGVLLPFVRHCKHLRRLGIAFNSILPPSSWPEVRETFGPHFHELNVGVSPIEDVKNVAIFLAQIIPAHASIVWSSSLPRPKISFPLTHDEDDAWGGLGALAMDGITDAIDGAFGVNPEFGKELQNRGRLWEDVSKALPVVFEARQRDEKRLRDFQDELARSEARNKALERELVILRDAVPVKRF</sequence>